<gene>
    <name evidence="1" type="ORF">LKD42_11580</name>
</gene>
<proteinExistence type="predicted"/>
<comment type="caution">
    <text evidence="1">The sequence shown here is derived from an EMBL/GenBank/DDBJ whole genome shotgun (WGS) entry which is preliminary data.</text>
</comment>
<accession>A0ABS8EXJ4</accession>
<keyword evidence="2" id="KW-1185">Reference proteome</keyword>
<dbReference type="Pfam" id="PF12784">
    <property type="entry name" value="PDDEXK_2"/>
    <property type="match status" value="1"/>
</dbReference>
<dbReference type="RefSeq" id="WP_248835790.1">
    <property type="nucleotide sequence ID" value="NZ_JAJEQE010000045.1"/>
</dbReference>
<reference evidence="1 2" key="1">
    <citation type="submission" date="2021-10" db="EMBL/GenBank/DDBJ databases">
        <title>Anaerobic single-cell dispensing facilitates the cultivation of human gut bacteria.</title>
        <authorList>
            <person name="Afrizal A."/>
        </authorList>
    </citation>
    <scope>NUCLEOTIDE SEQUENCE [LARGE SCALE GENOMIC DNA]</scope>
    <source>
        <strain evidence="1 2">CLA-AA-H246</strain>
    </source>
</reference>
<protein>
    <submittedName>
        <fullName evidence="1">PD-(D/E)XK nuclease family transposase</fullName>
    </submittedName>
</protein>
<evidence type="ECO:0000313" key="1">
    <source>
        <dbReference type="EMBL" id="MCC2149885.1"/>
    </source>
</evidence>
<sequence length="270" mass="31158">MSEIIKGHWSEETLKAVDKLCLFDDDFMSLVFDKNIKATEYLLNTIFEREDMHVLEVKGQHEYKNVLPYRCIIIDIRAVDSLGKVYDIEVQRADAGAIPQRARFHSALVDSKLLKGGQEFKEIQDSYVIFITQNDVIGDGLPLYHVERIIKECNRDFADGSHIIYVNGAYKNDNSPIGRLVHDFRCTRSVDMFSDVLKNQVKYYKETEGGREVMCQIIDDVAESRAEAERIDTLFNTMKNLMDSMKWTSKQALEAMRVSDQDQAIILKRL</sequence>
<dbReference type="EMBL" id="JAJEQE010000045">
    <property type="protein sequence ID" value="MCC2149885.1"/>
    <property type="molecule type" value="Genomic_DNA"/>
</dbReference>
<organism evidence="1 2">
    <name type="scientific">Hominisplanchenecus faecis</name>
    <dbReference type="NCBI Taxonomy" id="2885351"/>
    <lineage>
        <taxon>Bacteria</taxon>
        <taxon>Bacillati</taxon>
        <taxon>Bacillota</taxon>
        <taxon>Clostridia</taxon>
        <taxon>Lachnospirales</taxon>
        <taxon>Lachnospiraceae</taxon>
        <taxon>Hominisplanchenecus</taxon>
    </lineage>
</organism>
<name>A0ABS8EXJ4_9FIRM</name>
<dbReference type="Proteomes" id="UP001299235">
    <property type="component" value="Unassembled WGS sequence"/>
</dbReference>
<evidence type="ECO:0000313" key="2">
    <source>
        <dbReference type="Proteomes" id="UP001299235"/>
    </source>
</evidence>